<organism evidence="2 3">
    <name type="scientific">Acidipropionibacterium virtanenii</name>
    <dbReference type="NCBI Taxonomy" id="2057246"/>
    <lineage>
        <taxon>Bacteria</taxon>
        <taxon>Bacillati</taxon>
        <taxon>Actinomycetota</taxon>
        <taxon>Actinomycetes</taxon>
        <taxon>Propionibacteriales</taxon>
        <taxon>Propionibacteriaceae</taxon>
        <taxon>Acidipropionibacterium</taxon>
    </lineage>
</organism>
<keyword evidence="3" id="KW-1185">Reference proteome</keyword>
<gene>
    <name evidence="2" type="primary">entC</name>
    <name evidence="2" type="ORF">JS278_01941</name>
</gene>
<dbReference type="PANTHER" id="PTHR42839">
    <property type="entry name" value="ISOCHORISMATE SYNTHASE ENTC"/>
    <property type="match status" value="1"/>
</dbReference>
<accession>A0A344UUZ9</accession>
<feature type="domain" description="Chorismate-utilising enzyme C-terminal" evidence="1">
    <location>
        <begin position="181"/>
        <end position="428"/>
    </location>
</feature>
<dbReference type="AlphaFoldDB" id="A0A344UUZ9"/>
<name>A0A344UUZ9_9ACTN</name>
<reference evidence="2 3" key="1">
    <citation type="submission" date="2017-12" db="EMBL/GenBank/DDBJ databases">
        <title>The whole genome sequence of the Acidipropionibacterium virtanenii sp. nov. type strain JS278.</title>
        <authorList>
            <person name="Laine P."/>
            <person name="Deptula P."/>
            <person name="Varmanen P."/>
            <person name="Auvinen P."/>
        </authorList>
    </citation>
    <scope>NUCLEOTIDE SEQUENCE [LARGE SCALE GENOMIC DNA]</scope>
    <source>
        <strain evidence="2 3">JS278</strain>
    </source>
</reference>
<dbReference type="GO" id="GO:0008909">
    <property type="term" value="F:isochorismate synthase activity"/>
    <property type="evidence" value="ECO:0007669"/>
    <property type="project" value="UniProtKB-EC"/>
</dbReference>
<protein>
    <submittedName>
        <fullName evidence="2">Isochorismate synthase EntC</fullName>
        <ecNumber evidence="2">5.4.4.2</ecNumber>
    </submittedName>
</protein>
<proteinExistence type="predicted"/>
<dbReference type="SUPFAM" id="SSF56322">
    <property type="entry name" value="ADC synthase"/>
    <property type="match status" value="1"/>
</dbReference>
<evidence type="ECO:0000313" key="2">
    <source>
        <dbReference type="EMBL" id="AXE39097.1"/>
    </source>
</evidence>
<dbReference type="EC" id="5.4.4.2" evidence="2"/>
<dbReference type="Gene3D" id="3.60.120.10">
    <property type="entry name" value="Anthranilate synthase"/>
    <property type="match status" value="1"/>
</dbReference>
<dbReference type="InterPro" id="IPR005801">
    <property type="entry name" value="ADC_synthase"/>
</dbReference>
<dbReference type="KEGG" id="acij:JS278_01941"/>
<evidence type="ECO:0000313" key="3">
    <source>
        <dbReference type="Proteomes" id="UP000251995"/>
    </source>
</evidence>
<evidence type="ECO:0000259" key="1">
    <source>
        <dbReference type="Pfam" id="PF00425"/>
    </source>
</evidence>
<keyword evidence="2" id="KW-0413">Isomerase</keyword>
<dbReference type="InterPro" id="IPR015890">
    <property type="entry name" value="Chorismate_C"/>
</dbReference>
<dbReference type="Proteomes" id="UP000251995">
    <property type="component" value="Chromosome"/>
</dbReference>
<sequence length="436" mass="46002">MTEPTPAPALPARTSRATAIESGIVPVPDLPPLISRDLSGSTGLADLDGSAWLVRVAGLLPAGIERPRVWVAPDADDAPCILGWGAAARFTGSSAGGVLTSWEAFRQWARHTDADPVALGSFPFAREQTGDLVVPAVTLIRRAKGRPTEVLSSPDAPMPHPAAGREALPAVLTEIPQPGAEDAWRTAVESAVAALDADPRMQKVVLARALELSASHPMDQMAVATALASRFTGCWTYAHDGLVGATPELLVDLRAGRLRSRVLAGTRKPAWSEELLSDPKEQREHELAVASVTQVLESDGVLPRVDGPFLLRLPNVTHLATDITAQAGGTGAAHFSAARIVDALHPTAAVCGTPREEAYRVIDRVEELDRGRFSGPVGWMTADGSGQWGIALRCGQFAPGSRNVKVFAGAGIMPSSDPAKEWLETGAKMEAFLHSL</sequence>
<dbReference type="PANTHER" id="PTHR42839:SF2">
    <property type="entry name" value="ISOCHORISMATE SYNTHASE ENTC"/>
    <property type="match status" value="1"/>
</dbReference>
<dbReference type="Pfam" id="PF00425">
    <property type="entry name" value="Chorismate_bind"/>
    <property type="match status" value="1"/>
</dbReference>
<dbReference type="EMBL" id="CP025198">
    <property type="protein sequence ID" value="AXE39097.1"/>
    <property type="molecule type" value="Genomic_DNA"/>
</dbReference>